<accession>A0AAW0E857</accession>
<protein>
    <submittedName>
        <fullName evidence="2">Uncharacterized protein</fullName>
    </submittedName>
</protein>
<keyword evidence="3" id="KW-1185">Reference proteome</keyword>
<dbReference type="AlphaFoldDB" id="A0AAW0E857"/>
<feature type="compositionally biased region" description="Basic and acidic residues" evidence="1">
    <location>
        <begin position="102"/>
        <end position="139"/>
    </location>
</feature>
<organism evidence="2 3">
    <name type="scientific">Favolaschia claudopus</name>
    <dbReference type="NCBI Taxonomy" id="2862362"/>
    <lineage>
        <taxon>Eukaryota</taxon>
        <taxon>Fungi</taxon>
        <taxon>Dikarya</taxon>
        <taxon>Basidiomycota</taxon>
        <taxon>Agaricomycotina</taxon>
        <taxon>Agaricomycetes</taxon>
        <taxon>Agaricomycetidae</taxon>
        <taxon>Agaricales</taxon>
        <taxon>Marasmiineae</taxon>
        <taxon>Mycenaceae</taxon>
        <taxon>Favolaschia</taxon>
    </lineage>
</organism>
<dbReference type="Proteomes" id="UP001362999">
    <property type="component" value="Unassembled WGS sequence"/>
</dbReference>
<feature type="compositionally biased region" description="Basic residues" evidence="1">
    <location>
        <begin position="168"/>
        <end position="178"/>
    </location>
</feature>
<gene>
    <name evidence="2" type="ORF">R3P38DRAFT_2830780</name>
</gene>
<feature type="region of interest" description="Disordered" evidence="1">
    <location>
        <begin position="220"/>
        <end position="242"/>
    </location>
</feature>
<evidence type="ECO:0000256" key="1">
    <source>
        <dbReference type="SAM" id="MobiDB-lite"/>
    </source>
</evidence>
<feature type="region of interest" description="Disordered" evidence="1">
    <location>
        <begin position="412"/>
        <end position="461"/>
    </location>
</feature>
<evidence type="ECO:0000313" key="2">
    <source>
        <dbReference type="EMBL" id="KAK7061657.1"/>
    </source>
</evidence>
<sequence length="747" mass="82194">MALNPQSLPHLPKLDKSQFVQAYLQAQKVHAKFHAEQGATFIASWDTIHAHETTPQKPTSHNIGFATPVLIARNPHPTTTNALANTEIKSADPCTHTVQSKNRGDKTNQGDKSRKVVSNKREARSETDEDHAARLAERRERKRIKRAIVQPKPPNELDVVSSDDNDKPKKRAKAPKEKKLKVPAGFALMHGFAATNVGKNRLTMKPLSNVGVFKKGKASFNAKTKPNTKGHKPTQFSESKFLNSNKKAPELHVSDSASDSGSESTLSSVHELLKPNVKASHKSLPEESRGLASELSKVSTSEKHAGPESEIWDIESRASEKRRLLKQNNRLVQEDSTLQMQKSVIVDARIPAWSNRVDKATQKVPIVLAEASEIIAIPSSPSLRPSQSASQIGELRQPPLVNAQTSRFFAPAPRKQATPPPPEPIVTADPPVQDPEPEDHPQLPQSPPPLPVHDSLPHPTSRSHFVVPLRTRIFSQQFVPLYATETCSPESPESDDGHQMPDMNEAPQYFDQGYPATMVSGNSEEMYDQESGLNQVFYPVEDNCSAPDGYMDYAQDRIGESGLASPNLYANQFWANHASDEYIDTVEDGVSKPVYNASEACGEWDYAYDNNYQEDQQAFVSDAGLDPWAEAAVSFLFPVCDGLDFSTGPDLAYDCGGYTAETDAQAYTAEPLDSSGIDPNLPDVTFDCTGSEIDVHTPQFAEGRALLLGFPLHESPNRTFLPPAASIYNAEFDVVKSLRGHWLPQKL</sequence>
<comment type="caution">
    <text evidence="2">The sequence shown here is derived from an EMBL/GenBank/DDBJ whole genome shotgun (WGS) entry which is preliminary data.</text>
</comment>
<name>A0AAW0E857_9AGAR</name>
<feature type="compositionally biased region" description="Low complexity" evidence="1">
    <location>
        <begin position="380"/>
        <end position="390"/>
    </location>
</feature>
<proteinExistence type="predicted"/>
<reference evidence="2 3" key="1">
    <citation type="journal article" date="2024" name="J Genomics">
        <title>Draft genome sequencing and assembly of Favolaschia claudopus CIRM-BRFM 2984 isolated from oak limbs.</title>
        <authorList>
            <person name="Navarro D."/>
            <person name="Drula E."/>
            <person name="Chaduli D."/>
            <person name="Cazenave R."/>
            <person name="Ahrendt S."/>
            <person name="Wang J."/>
            <person name="Lipzen A."/>
            <person name="Daum C."/>
            <person name="Barry K."/>
            <person name="Grigoriev I.V."/>
            <person name="Favel A."/>
            <person name="Rosso M.N."/>
            <person name="Martin F."/>
        </authorList>
    </citation>
    <scope>NUCLEOTIDE SEQUENCE [LARGE SCALE GENOMIC DNA]</scope>
    <source>
        <strain evidence="2 3">CIRM-BRFM 2984</strain>
    </source>
</reference>
<evidence type="ECO:0000313" key="3">
    <source>
        <dbReference type="Proteomes" id="UP001362999"/>
    </source>
</evidence>
<feature type="region of interest" description="Disordered" evidence="1">
    <location>
        <begin position="276"/>
        <end position="309"/>
    </location>
</feature>
<feature type="region of interest" description="Disordered" evidence="1">
    <location>
        <begin position="85"/>
        <end position="178"/>
    </location>
</feature>
<dbReference type="EMBL" id="JAWWNJ010000002">
    <property type="protein sequence ID" value="KAK7061657.1"/>
    <property type="molecule type" value="Genomic_DNA"/>
</dbReference>
<feature type="region of interest" description="Disordered" evidence="1">
    <location>
        <begin position="380"/>
        <end position="400"/>
    </location>
</feature>